<dbReference type="PANTHER" id="PTHR43399">
    <property type="entry name" value="SUBTILISIN-RELATED"/>
    <property type="match status" value="1"/>
</dbReference>
<keyword evidence="6" id="KW-1185">Reference proteome</keyword>
<protein>
    <submittedName>
        <fullName evidence="5">DH200=94 genomic scaffold, scaffold_177</fullName>
    </submittedName>
</protein>
<keyword evidence="3" id="KW-0472">Membrane</keyword>
<organism evidence="5 6">
    <name type="scientific">Coffea canephora</name>
    <name type="common">Robusta coffee</name>
    <dbReference type="NCBI Taxonomy" id="49390"/>
    <lineage>
        <taxon>Eukaryota</taxon>
        <taxon>Viridiplantae</taxon>
        <taxon>Streptophyta</taxon>
        <taxon>Embryophyta</taxon>
        <taxon>Tracheophyta</taxon>
        <taxon>Spermatophyta</taxon>
        <taxon>Magnoliopsida</taxon>
        <taxon>eudicotyledons</taxon>
        <taxon>Gunneridae</taxon>
        <taxon>Pentapetalae</taxon>
        <taxon>asterids</taxon>
        <taxon>lamiids</taxon>
        <taxon>Gentianales</taxon>
        <taxon>Rubiaceae</taxon>
        <taxon>Ixoroideae</taxon>
        <taxon>Gardenieae complex</taxon>
        <taxon>Bertiereae - Coffeeae clade</taxon>
        <taxon>Coffeeae</taxon>
        <taxon>Coffea</taxon>
    </lineage>
</organism>
<feature type="transmembrane region" description="Helical" evidence="3">
    <location>
        <begin position="12"/>
        <end position="33"/>
    </location>
</feature>
<keyword evidence="1" id="KW-0378">Hydrolase</keyword>
<dbReference type="PROSITE" id="PS51892">
    <property type="entry name" value="SUBTILASE"/>
    <property type="match status" value="1"/>
</dbReference>
<keyword evidence="3" id="KW-1133">Transmembrane helix</keyword>
<dbReference type="InterPro" id="IPR051048">
    <property type="entry name" value="Peptidase_S8/S53_subtilisin"/>
</dbReference>
<dbReference type="STRING" id="49390.A0A068VAY5"/>
<dbReference type="Pfam" id="PF05922">
    <property type="entry name" value="Inhibitor_I9"/>
    <property type="match status" value="1"/>
</dbReference>
<evidence type="ECO:0000313" key="5">
    <source>
        <dbReference type="EMBL" id="CDP17732.1"/>
    </source>
</evidence>
<dbReference type="PANTHER" id="PTHR43399:SF5">
    <property type="entry name" value="PEPTIDASE S8 FAMILY WITH PROTEASE-ASSOCIATED DOMAIN"/>
    <property type="match status" value="1"/>
</dbReference>
<dbReference type="OMA" id="RNCENGH"/>
<dbReference type="PROSITE" id="PS00136">
    <property type="entry name" value="SUBTILASE_ASP"/>
    <property type="match status" value="1"/>
</dbReference>
<dbReference type="EMBL" id="HG739261">
    <property type="protein sequence ID" value="CDP17732.1"/>
    <property type="molecule type" value="Genomic_DNA"/>
</dbReference>
<dbReference type="Gramene" id="CDP17732">
    <property type="protein sequence ID" value="CDP17732"/>
    <property type="gene ID" value="GSCOC_T00006665001"/>
</dbReference>
<dbReference type="InterPro" id="IPR036852">
    <property type="entry name" value="Peptidase_S8/S53_dom_sf"/>
</dbReference>
<dbReference type="Gene3D" id="3.30.70.80">
    <property type="entry name" value="Peptidase S8 propeptide/proteinase inhibitor I9"/>
    <property type="match status" value="1"/>
</dbReference>
<evidence type="ECO:0000313" key="6">
    <source>
        <dbReference type="Proteomes" id="UP000295252"/>
    </source>
</evidence>
<dbReference type="GO" id="GO:0006508">
    <property type="term" value="P:proteolysis"/>
    <property type="evidence" value="ECO:0007669"/>
    <property type="project" value="InterPro"/>
</dbReference>
<dbReference type="Gene3D" id="3.40.50.200">
    <property type="entry name" value="Peptidase S8/S53 domain"/>
    <property type="match status" value="1"/>
</dbReference>
<dbReference type="OrthoDB" id="1738212at2759"/>
<gene>
    <name evidence="5" type="ORF">GSCOC_T00006665001</name>
</gene>
<evidence type="ECO:0000259" key="4">
    <source>
        <dbReference type="Pfam" id="PF05922"/>
    </source>
</evidence>
<dbReference type="Proteomes" id="UP000295252">
    <property type="component" value="Unassembled WGS sequence"/>
</dbReference>
<feature type="domain" description="Inhibitor I9" evidence="4">
    <location>
        <begin position="47"/>
        <end position="132"/>
    </location>
</feature>
<dbReference type="SUPFAM" id="SSF52743">
    <property type="entry name" value="Subtilisin-like"/>
    <property type="match status" value="1"/>
</dbReference>
<dbReference type="InterPro" id="IPR023827">
    <property type="entry name" value="Peptidase_S8_Asp-AS"/>
</dbReference>
<keyword evidence="3" id="KW-0812">Transmembrane</keyword>
<sequence length="177" mass="19731">MKLESRSFNQSFFKIALMAISPLIWTFSFHFLATIASDLPPMSSLETYIVHVEAPDTEIVTESSEDLESRYCSFLPTTTASSNDEGLPSRLVYSYYDVFAGFAARLSEGEVKQMEKKKGFISARPQQKLSLHTTHSPAFLGLQQNMGFWKESNYGKGVIIGVIDSGITPDHPSFSDL</sequence>
<evidence type="ECO:0000256" key="3">
    <source>
        <dbReference type="SAM" id="Phobius"/>
    </source>
</evidence>
<dbReference type="GO" id="GO:0004252">
    <property type="term" value="F:serine-type endopeptidase activity"/>
    <property type="evidence" value="ECO:0007669"/>
    <property type="project" value="InterPro"/>
</dbReference>
<reference evidence="6" key="1">
    <citation type="journal article" date="2014" name="Science">
        <title>The coffee genome provides insight into the convergent evolution of caffeine biosynthesis.</title>
        <authorList>
            <person name="Denoeud F."/>
            <person name="Carretero-Paulet L."/>
            <person name="Dereeper A."/>
            <person name="Droc G."/>
            <person name="Guyot R."/>
            <person name="Pietrella M."/>
            <person name="Zheng C."/>
            <person name="Alberti A."/>
            <person name="Anthony F."/>
            <person name="Aprea G."/>
            <person name="Aury J.M."/>
            <person name="Bento P."/>
            <person name="Bernard M."/>
            <person name="Bocs S."/>
            <person name="Campa C."/>
            <person name="Cenci A."/>
            <person name="Combes M.C."/>
            <person name="Crouzillat D."/>
            <person name="Da Silva C."/>
            <person name="Daddiego L."/>
            <person name="De Bellis F."/>
            <person name="Dussert S."/>
            <person name="Garsmeur O."/>
            <person name="Gayraud T."/>
            <person name="Guignon V."/>
            <person name="Jahn K."/>
            <person name="Jamilloux V."/>
            <person name="Joet T."/>
            <person name="Labadie K."/>
            <person name="Lan T."/>
            <person name="Leclercq J."/>
            <person name="Lepelley M."/>
            <person name="Leroy T."/>
            <person name="Li L.T."/>
            <person name="Librado P."/>
            <person name="Lopez L."/>
            <person name="Munoz A."/>
            <person name="Noel B."/>
            <person name="Pallavicini A."/>
            <person name="Perrotta G."/>
            <person name="Poncet V."/>
            <person name="Pot D."/>
            <person name="Priyono X."/>
            <person name="Rigoreau M."/>
            <person name="Rouard M."/>
            <person name="Rozas J."/>
            <person name="Tranchant-Dubreuil C."/>
            <person name="VanBuren R."/>
            <person name="Zhang Q."/>
            <person name="Andrade A.C."/>
            <person name="Argout X."/>
            <person name="Bertrand B."/>
            <person name="de Kochko A."/>
            <person name="Graziosi G."/>
            <person name="Henry R.J."/>
            <person name="Jayarama X."/>
            <person name="Ming R."/>
            <person name="Nagai C."/>
            <person name="Rounsley S."/>
            <person name="Sankoff D."/>
            <person name="Giuliano G."/>
            <person name="Albert V.A."/>
            <person name="Wincker P."/>
            <person name="Lashermes P."/>
        </authorList>
    </citation>
    <scope>NUCLEOTIDE SEQUENCE [LARGE SCALE GENOMIC DNA]</scope>
    <source>
        <strain evidence="6">cv. DH200-94</strain>
    </source>
</reference>
<evidence type="ECO:0000256" key="1">
    <source>
        <dbReference type="ARBA" id="ARBA00022801"/>
    </source>
</evidence>
<dbReference type="InterPro" id="IPR037045">
    <property type="entry name" value="S8pro/Inhibitor_I9_sf"/>
</dbReference>
<dbReference type="PhylomeDB" id="A0A068VAY5"/>
<comment type="similarity">
    <text evidence="2">Belongs to the peptidase S8 family.</text>
</comment>
<evidence type="ECO:0000256" key="2">
    <source>
        <dbReference type="PROSITE-ProRule" id="PRU01240"/>
    </source>
</evidence>
<dbReference type="InParanoid" id="A0A068VAY5"/>
<dbReference type="AlphaFoldDB" id="A0A068VAY5"/>
<accession>A0A068VAY5</accession>
<comment type="caution">
    <text evidence="2">Lacks conserved residue(s) required for the propagation of feature annotation.</text>
</comment>
<name>A0A068VAY5_COFCA</name>
<proteinExistence type="inferred from homology"/>
<dbReference type="InterPro" id="IPR010259">
    <property type="entry name" value="S8pro/Inhibitor_I9"/>
</dbReference>